<evidence type="ECO:0000313" key="9">
    <source>
        <dbReference type="EMBL" id="PJZ65319.1"/>
    </source>
</evidence>
<keyword evidence="7" id="KW-0963">Cytoplasm</keyword>
<reference evidence="9 10" key="1">
    <citation type="submission" date="2017-07" db="EMBL/GenBank/DDBJ databases">
        <title>Leptospira spp. isolated from tropical soils.</title>
        <authorList>
            <person name="Thibeaux R."/>
            <person name="Iraola G."/>
            <person name="Ferres I."/>
            <person name="Bierque E."/>
            <person name="Girault D."/>
            <person name="Soupe-Gilbert M.-E."/>
            <person name="Picardeau M."/>
            <person name="Goarant C."/>
        </authorList>
    </citation>
    <scope>NUCLEOTIDE SEQUENCE [LARGE SCALE GENOMIC DNA]</scope>
    <source>
        <strain evidence="9 10">FH2-C-A2</strain>
    </source>
</reference>
<dbReference type="SUPFAM" id="SSF53720">
    <property type="entry name" value="ALDH-like"/>
    <property type="match status" value="1"/>
</dbReference>
<sequence>MIQRSSESIYVEELCQSAKKAYRQIRKLNSSKKNAVLSRLAKALIDRKEEILKENAKDLETGKSKGLSSALLDRLALDEKRITNLSNAVQEIKALPDPVGEATRGLTLPNGVRLITKRVPLGVVMVIYESRPNVTIDVGALSFKSGNACILRGGSEAIHSNTILAKIFQDCIREEGLPPEAVSFVDRTEREYMIPFLKQTAHIDIVVPRGGEGLIRFVSENSLIPVVKHDKGVVNLYIDKSADPNKAVPIAINSKVQRPGVCNAAENLILHSGYPHTKELLQSLADKGVQLLLDPRSLAIFPQGKPVQEGEYLEEFLDLRLSVKTVDSIQEAIDFIEVVSSGHTEAIVTEDVSAANVFMESLDSAALFLNVSTRFHDGGEFGLGAEVGISTGKLHVRGPMGLVHLTTTTTYAEGEGQVRG</sequence>
<comment type="pathway">
    <text evidence="1 7">Amino-acid biosynthesis; L-proline biosynthesis; L-glutamate 5-semialdehyde from L-glutamate: step 2/2.</text>
</comment>
<dbReference type="InterPro" id="IPR016161">
    <property type="entry name" value="Ald_DH/histidinol_DH"/>
</dbReference>
<evidence type="ECO:0000256" key="5">
    <source>
        <dbReference type="ARBA" id="ARBA00023002"/>
    </source>
</evidence>
<dbReference type="InterPro" id="IPR016163">
    <property type="entry name" value="Ald_DH_C"/>
</dbReference>
<proteinExistence type="inferred from homology"/>
<dbReference type="EMBL" id="NPDT01000005">
    <property type="protein sequence ID" value="PJZ65319.1"/>
    <property type="molecule type" value="Genomic_DNA"/>
</dbReference>
<organism evidence="9 10">
    <name type="scientific">Leptospira wolffii</name>
    <dbReference type="NCBI Taxonomy" id="409998"/>
    <lineage>
        <taxon>Bacteria</taxon>
        <taxon>Pseudomonadati</taxon>
        <taxon>Spirochaetota</taxon>
        <taxon>Spirochaetia</taxon>
        <taxon>Leptospirales</taxon>
        <taxon>Leptospiraceae</taxon>
        <taxon>Leptospira</taxon>
    </lineage>
</organism>
<dbReference type="InterPro" id="IPR000965">
    <property type="entry name" value="GPR_dom"/>
</dbReference>
<dbReference type="UniPathway" id="UPA00098">
    <property type="reaction ID" value="UER00360"/>
</dbReference>
<dbReference type="NCBIfam" id="TIGR00407">
    <property type="entry name" value="proA"/>
    <property type="match status" value="1"/>
</dbReference>
<dbReference type="InterPro" id="IPR016162">
    <property type="entry name" value="Ald_DH_N"/>
</dbReference>
<evidence type="ECO:0000256" key="7">
    <source>
        <dbReference type="HAMAP-Rule" id="MF_00412"/>
    </source>
</evidence>
<dbReference type="InterPro" id="IPR015590">
    <property type="entry name" value="Aldehyde_DH_dom"/>
</dbReference>
<dbReference type="CDD" id="cd07079">
    <property type="entry name" value="ALDH_F18-19_ProA-GPR"/>
    <property type="match status" value="1"/>
</dbReference>
<gene>
    <name evidence="7" type="primary">proA</name>
    <name evidence="9" type="ORF">CH371_13045</name>
</gene>
<comment type="function">
    <text evidence="7">Catalyzes the NADPH-dependent reduction of L-glutamate 5-phosphate into L-glutamate 5-semialdehyde and phosphate. The product spontaneously undergoes cyclization to form 1-pyrroline-5-carboxylate.</text>
</comment>
<dbReference type="PANTHER" id="PTHR11063:SF8">
    <property type="entry name" value="DELTA-1-PYRROLINE-5-CARBOXYLATE SYNTHASE"/>
    <property type="match status" value="1"/>
</dbReference>
<comment type="similarity">
    <text evidence="7">Belongs to the gamma-glutamyl phosphate reductase family.</text>
</comment>
<dbReference type="GO" id="GO:0005737">
    <property type="term" value="C:cytoplasm"/>
    <property type="evidence" value="ECO:0007669"/>
    <property type="project" value="UniProtKB-SubCell"/>
</dbReference>
<dbReference type="GO" id="GO:0050661">
    <property type="term" value="F:NADP binding"/>
    <property type="evidence" value="ECO:0007669"/>
    <property type="project" value="InterPro"/>
</dbReference>
<dbReference type="Gene3D" id="3.40.605.10">
    <property type="entry name" value="Aldehyde Dehydrogenase, Chain A, domain 1"/>
    <property type="match status" value="1"/>
</dbReference>
<protein>
    <recommendedName>
        <fullName evidence="7">Gamma-glutamyl phosphate reductase</fullName>
        <shortName evidence="7">GPR</shortName>
        <ecNumber evidence="7">1.2.1.41</ecNumber>
    </recommendedName>
    <alternativeName>
        <fullName evidence="7">Glutamate-5-semialdehyde dehydrogenase</fullName>
    </alternativeName>
    <alternativeName>
        <fullName evidence="7">Glutamyl-gamma-semialdehyde dehydrogenase</fullName>
        <shortName evidence="7">GSA dehydrogenase</shortName>
    </alternativeName>
</protein>
<evidence type="ECO:0000256" key="4">
    <source>
        <dbReference type="ARBA" id="ARBA00022857"/>
    </source>
</evidence>
<evidence type="ECO:0000259" key="8">
    <source>
        <dbReference type="Pfam" id="PF00171"/>
    </source>
</evidence>
<evidence type="ECO:0000256" key="3">
    <source>
        <dbReference type="ARBA" id="ARBA00022650"/>
    </source>
</evidence>
<evidence type="ECO:0000313" key="10">
    <source>
        <dbReference type="Proteomes" id="UP000231912"/>
    </source>
</evidence>
<dbReference type="NCBIfam" id="NF001221">
    <property type="entry name" value="PRK00197.1"/>
    <property type="match status" value="1"/>
</dbReference>
<name>A0A2M9ZA60_9LEPT</name>
<comment type="caution">
    <text evidence="9">The sequence shown here is derived from an EMBL/GenBank/DDBJ whole genome shotgun (WGS) entry which is preliminary data.</text>
</comment>
<dbReference type="InterPro" id="IPR012134">
    <property type="entry name" value="Glu-5-SA_DH"/>
</dbReference>
<keyword evidence="4 7" id="KW-0521">NADP</keyword>
<keyword evidence="3 7" id="KW-0641">Proline biosynthesis</keyword>
<feature type="domain" description="Aldehyde dehydrogenase" evidence="8">
    <location>
        <begin position="10"/>
        <end position="285"/>
    </location>
</feature>
<dbReference type="RefSeq" id="WP_100759284.1">
    <property type="nucleotide sequence ID" value="NZ_NPDT01000005.1"/>
</dbReference>
<comment type="catalytic activity">
    <reaction evidence="6 7">
        <text>L-glutamate 5-semialdehyde + phosphate + NADP(+) = L-glutamyl 5-phosphate + NADPH + H(+)</text>
        <dbReference type="Rhea" id="RHEA:19541"/>
        <dbReference type="ChEBI" id="CHEBI:15378"/>
        <dbReference type="ChEBI" id="CHEBI:43474"/>
        <dbReference type="ChEBI" id="CHEBI:57783"/>
        <dbReference type="ChEBI" id="CHEBI:58066"/>
        <dbReference type="ChEBI" id="CHEBI:58274"/>
        <dbReference type="ChEBI" id="CHEBI:58349"/>
        <dbReference type="EC" id="1.2.1.41"/>
    </reaction>
</comment>
<dbReference type="GO" id="GO:0055129">
    <property type="term" value="P:L-proline biosynthetic process"/>
    <property type="evidence" value="ECO:0007669"/>
    <property type="project" value="UniProtKB-UniRule"/>
</dbReference>
<comment type="subcellular location">
    <subcellularLocation>
        <location evidence="7">Cytoplasm</location>
    </subcellularLocation>
</comment>
<dbReference type="GO" id="GO:0004350">
    <property type="term" value="F:glutamate-5-semialdehyde dehydrogenase activity"/>
    <property type="evidence" value="ECO:0007669"/>
    <property type="project" value="UniProtKB-UniRule"/>
</dbReference>
<dbReference type="PANTHER" id="PTHR11063">
    <property type="entry name" value="GLUTAMATE SEMIALDEHYDE DEHYDROGENASE"/>
    <property type="match status" value="1"/>
</dbReference>
<dbReference type="Gene3D" id="3.40.309.10">
    <property type="entry name" value="Aldehyde Dehydrogenase, Chain A, domain 2"/>
    <property type="match status" value="1"/>
</dbReference>
<accession>A0A2M9ZA60</accession>
<keyword evidence="5 7" id="KW-0560">Oxidoreductase</keyword>
<dbReference type="PIRSF" id="PIRSF000151">
    <property type="entry name" value="GPR"/>
    <property type="match status" value="1"/>
</dbReference>
<dbReference type="Pfam" id="PF00171">
    <property type="entry name" value="Aldedh"/>
    <property type="match status" value="1"/>
</dbReference>
<evidence type="ECO:0000256" key="2">
    <source>
        <dbReference type="ARBA" id="ARBA00022605"/>
    </source>
</evidence>
<evidence type="ECO:0000256" key="6">
    <source>
        <dbReference type="ARBA" id="ARBA00049024"/>
    </source>
</evidence>
<dbReference type="AlphaFoldDB" id="A0A2M9ZA60"/>
<keyword evidence="2 7" id="KW-0028">Amino-acid biosynthesis</keyword>
<evidence type="ECO:0000256" key="1">
    <source>
        <dbReference type="ARBA" id="ARBA00004985"/>
    </source>
</evidence>
<dbReference type="Proteomes" id="UP000231912">
    <property type="component" value="Unassembled WGS sequence"/>
</dbReference>
<dbReference type="HAMAP" id="MF_00412">
    <property type="entry name" value="ProA"/>
    <property type="match status" value="1"/>
</dbReference>
<dbReference type="EC" id="1.2.1.41" evidence="7"/>